<accession>A0ABX0A4H1</accession>
<dbReference type="EMBL" id="JAACJS010000015">
    <property type="protein sequence ID" value="NCI52100.1"/>
    <property type="molecule type" value="Genomic_DNA"/>
</dbReference>
<dbReference type="RefSeq" id="WP_161820357.1">
    <property type="nucleotide sequence ID" value="NZ_JAACJS010000015.1"/>
</dbReference>
<protein>
    <submittedName>
        <fullName evidence="2">DUF4268 domain-containing protein</fullName>
    </submittedName>
</protein>
<keyword evidence="3" id="KW-1185">Reference proteome</keyword>
<feature type="domain" description="DUF4268" evidence="1">
    <location>
        <begin position="10"/>
        <end position="145"/>
    </location>
</feature>
<reference evidence="2 3" key="1">
    <citation type="submission" date="2020-01" db="EMBL/GenBank/DDBJ databases">
        <title>Genome analysis.</title>
        <authorList>
            <person name="Wu S."/>
            <person name="Wang G."/>
        </authorList>
    </citation>
    <scope>NUCLEOTIDE SEQUENCE [LARGE SCALE GENOMIC DNA]</scope>
    <source>
        <strain evidence="2 3">SYL130</strain>
    </source>
</reference>
<evidence type="ECO:0000259" key="1">
    <source>
        <dbReference type="Pfam" id="PF14088"/>
    </source>
</evidence>
<organism evidence="2 3">
    <name type="scientific">Sediminibacterium roseum</name>
    <dbReference type="NCBI Taxonomy" id="1978412"/>
    <lineage>
        <taxon>Bacteria</taxon>
        <taxon>Pseudomonadati</taxon>
        <taxon>Bacteroidota</taxon>
        <taxon>Chitinophagia</taxon>
        <taxon>Chitinophagales</taxon>
        <taxon>Chitinophagaceae</taxon>
        <taxon>Sediminibacterium</taxon>
    </lineage>
</organism>
<dbReference type="Proteomes" id="UP000753802">
    <property type="component" value="Unassembled WGS sequence"/>
</dbReference>
<dbReference type="InterPro" id="IPR025364">
    <property type="entry name" value="DUF4268"/>
</dbReference>
<proteinExistence type="predicted"/>
<sequence>MYSKQEASKIKQAFWTRFGQYMKPVPASGGEKVNWSNYKTGIAHIYFRLHVEKTFASVAIELTNPLPEKRIQQFQQFLSMKTMLEETMQTAMHWEENTTDENQRTISRISVKLNDVNIFREEDWPAIISFLKPSIINLDVFWEDVKMVFE</sequence>
<dbReference type="Pfam" id="PF14088">
    <property type="entry name" value="DUF4268"/>
    <property type="match status" value="1"/>
</dbReference>
<comment type="caution">
    <text evidence="2">The sequence shown here is derived from an EMBL/GenBank/DDBJ whole genome shotgun (WGS) entry which is preliminary data.</text>
</comment>
<evidence type="ECO:0000313" key="3">
    <source>
        <dbReference type="Proteomes" id="UP000753802"/>
    </source>
</evidence>
<name>A0ABX0A4H1_9BACT</name>
<evidence type="ECO:0000313" key="2">
    <source>
        <dbReference type="EMBL" id="NCI52100.1"/>
    </source>
</evidence>
<gene>
    <name evidence="2" type="ORF">GWC95_19400</name>
</gene>